<dbReference type="InterPro" id="IPR050266">
    <property type="entry name" value="AB_hydrolase_sf"/>
</dbReference>
<dbReference type="InParanoid" id="A0A151GAK1"/>
<sequence length="270" mass="28425">MPLLKVQGHDLFYSLTPAEADSTPKNVTILFIHGLGSSHSYYASMTPSLAQQGYACLAFDTPGSALSAHRGEDVDAETIAAIAGDLLSALKLDSKRIVAVGHSMGAIVVSELALRFDLLGAVMIGPVNPSDALFDARIEMVQSGGMEAVAKWVPSVATGPKATATHKAFIRALLLAQTAEGYMSLCRTIARAPRPRYADMGCPLLIVAGSHDKTCPLSGSEAILASWGVDENRKRLVVLDGVGHWHCVEAAEEVLEQVAGFANKVAAEAT</sequence>
<evidence type="ECO:0000313" key="2">
    <source>
        <dbReference type="EMBL" id="KYK54105.1"/>
    </source>
</evidence>
<organism evidence="2 3">
    <name type="scientific">Drechmeria coniospora</name>
    <name type="common">Nematophagous fungus</name>
    <name type="synonym">Meria coniospora</name>
    <dbReference type="NCBI Taxonomy" id="98403"/>
    <lineage>
        <taxon>Eukaryota</taxon>
        <taxon>Fungi</taxon>
        <taxon>Dikarya</taxon>
        <taxon>Ascomycota</taxon>
        <taxon>Pezizomycotina</taxon>
        <taxon>Sordariomycetes</taxon>
        <taxon>Hypocreomycetidae</taxon>
        <taxon>Hypocreales</taxon>
        <taxon>Ophiocordycipitaceae</taxon>
        <taxon>Drechmeria</taxon>
    </lineage>
</organism>
<evidence type="ECO:0000313" key="3">
    <source>
        <dbReference type="Proteomes" id="UP000076580"/>
    </source>
</evidence>
<dbReference type="InterPro" id="IPR029058">
    <property type="entry name" value="AB_hydrolase_fold"/>
</dbReference>
<dbReference type="SUPFAM" id="SSF53474">
    <property type="entry name" value="alpha/beta-Hydrolases"/>
    <property type="match status" value="1"/>
</dbReference>
<dbReference type="PANTHER" id="PTHR43798:SF5">
    <property type="entry name" value="MONOACYLGLYCEROL LIPASE ABHD6"/>
    <property type="match status" value="1"/>
</dbReference>
<feature type="domain" description="AB hydrolase-1" evidence="1">
    <location>
        <begin position="29"/>
        <end position="256"/>
    </location>
</feature>
<gene>
    <name evidence="2" type="ORF">DCS_06061</name>
</gene>
<name>A0A151GAK1_DRECN</name>
<accession>A0A151GAK1</accession>
<comment type="caution">
    <text evidence="2">The sequence shown here is derived from an EMBL/GenBank/DDBJ whole genome shotgun (WGS) entry which is preliminary data.</text>
</comment>
<dbReference type="GeneID" id="63718704"/>
<keyword evidence="2" id="KW-0378">Hydrolase</keyword>
<evidence type="ECO:0000259" key="1">
    <source>
        <dbReference type="Pfam" id="PF12697"/>
    </source>
</evidence>
<dbReference type="GO" id="GO:0016020">
    <property type="term" value="C:membrane"/>
    <property type="evidence" value="ECO:0007669"/>
    <property type="project" value="TreeGrafter"/>
</dbReference>
<proteinExistence type="predicted"/>
<dbReference type="STRING" id="98403.A0A151GAK1"/>
<dbReference type="Proteomes" id="UP000076580">
    <property type="component" value="Chromosome 03"/>
</dbReference>
<dbReference type="GO" id="GO:0046464">
    <property type="term" value="P:acylglycerol catabolic process"/>
    <property type="evidence" value="ECO:0007669"/>
    <property type="project" value="TreeGrafter"/>
</dbReference>
<keyword evidence="3" id="KW-1185">Reference proteome</keyword>
<reference evidence="2 3" key="1">
    <citation type="journal article" date="2016" name="Sci. Rep.">
        <title>Insights into Adaptations to a Near-Obligate Nematode Endoparasitic Lifestyle from the Finished Genome of Drechmeria coniospora.</title>
        <authorList>
            <person name="Zhang L."/>
            <person name="Zhou Z."/>
            <person name="Guo Q."/>
            <person name="Fokkens L."/>
            <person name="Miskei M."/>
            <person name="Pocsi I."/>
            <person name="Zhang W."/>
            <person name="Chen M."/>
            <person name="Wang L."/>
            <person name="Sun Y."/>
            <person name="Donzelli B.G."/>
            <person name="Gibson D.M."/>
            <person name="Nelson D.R."/>
            <person name="Luo J.G."/>
            <person name="Rep M."/>
            <person name="Liu H."/>
            <person name="Yang S."/>
            <person name="Wang J."/>
            <person name="Krasnoff S.B."/>
            <person name="Xu Y."/>
            <person name="Molnar I."/>
            <person name="Lin M."/>
        </authorList>
    </citation>
    <scope>NUCLEOTIDE SEQUENCE [LARGE SCALE GENOMIC DNA]</scope>
    <source>
        <strain evidence="2 3">ARSEF 6962</strain>
    </source>
</reference>
<dbReference type="EMBL" id="LAYC01000003">
    <property type="protein sequence ID" value="KYK54105.1"/>
    <property type="molecule type" value="Genomic_DNA"/>
</dbReference>
<dbReference type="Gene3D" id="3.40.50.1820">
    <property type="entry name" value="alpha/beta hydrolase"/>
    <property type="match status" value="1"/>
</dbReference>
<dbReference type="RefSeq" id="XP_040653457.1">
    <property type="nucleotide sequence ID" value="XM_040803353.1"/>
</dbReference>
<protein>
    <submittedName>
        <fullName evidence="2">Alpha/beta hydrolase fold family protein</fullName>
    </submittedName>
</protein>
<dbReference type="Pfam" id="PF12697">
    <property type="entry name" value="Abhydrolase_6"/>
    <property type="match status" value="1"/>
</dbReference>
<dbReference type="PANTHER" id="PTHR43798">
    <property type="entry name" value="MONOACYLGLYCEROL LIPASE"/>
    <property type="match status" value="1"/>
</dbReference>
<dbReference type="AlphaFoldDB" id="A0A151GAK1"/>
<dbReference type="InterPro" id="IPR000073">
    <property type="entry name" value="AB_hydrolase_1"/>
</dbReference>
<dbReference type="GO" id="GO:0047372">
    <property type="term" value="F:monoacylglycerol lipase activity"/>
    <property type="evidence" value="ECO:0007669"/>
    <property type="project" value="TreeGrafter"/>
</dbReference>